<dbReference type="SUPFAM" id="SSF47789">
    <property type="entry name" value="C-terminal domain of RNA polymerase alpha subunit"/>
    <property type="match status" value="1"/>
</dbReference>
<dbReference type="Gene3D" id="3.90.1150.200">
    <property type="match status" value="1"/>
</dbReference>
<proteinExistence type="predicted"/>
<evidence type="ECO:0000259" key="2">
    <source>
        <dbReference type="Pfam" id="PF08818"/>
    </source>
</evidence>
<dbReference type="Pfam" id="PF08818">
    <property type="entry name" value="DUF1801"/>
    <property type="match status" value="1"/>
</dbReference>
<name>A0A5M6CDT8_9BACT</name>
<dbReference type="SUPFAM" id="SSF159888">
    <property type="entry name" value="YdhG-like"/>
    <property type="match status" value="1"/>
</dbReference>
<evidence type="ECO:0000259" key="1">
    <source>
        <dbReference type="Pfam" id="PF03118"/>
    </source>
</evidence>
<dbReference type="RefSeq" id="WP_150033081.1">
    <property type="nucleotide sequence ID" value="NZ_VWSH01000003.1"/>
</dbReference>
<organism evidence="3 4">
    <name type="scientific">Taibaiella lutea</name>
    <dbReference type="NCBI Taxonomy" id="2608001"/>
    <lineage>
        <taxon>Bacteria</taxon>
        <taxon>Pseudomonadati</taxon>
        <taxon>Bacteroidota</taxon>
        <taxon>Chitinophagia</taxon>
        <taxon>Chitinophagales</taxon>
        <taxon>Chitinophagaceae</taxon>
        <taxon>Taibaiella</taxon>
    </lineage>
</organism>
<dbReference type="GO" id="GO:0003677">
    <property type="term" value="F:DNA binding"/>
    <property type="evidence" value="ECO:0007669"/>
    <property type="project" value="InterPro"/>
</dbReference>
<dbReference type="Pfam" id="PF03118">
    <property type="entry name" value="RNA_pol_A_CTD"/>
    <property type="match status" value="1"/>
</dbReference>
<dbReference type="GO" id="GO:0006351">
    <property type="term" value="P:DNA-templated transcription"/>
    <property type="evidence" value="ECO:0007669"/>
    <property type="project" value="InterPro"/>
</dbReference>
<dbReference type="EMBL" id="VWSH01000003">
    <property type="protein sequence ID" value="KAA5533334.1"/>
    <property type="molecule type" value="Genomic_DNA"/>
</dbReference>
<reference evidence="3 4" key="1">
    <citation type="submission" date="2019-09" db="EMBL/GenBank/DDBJ databases">
        <title>Genome sequence and assembly of Taibaiella sp.</title>
        <authorList>
            <person name="Chhetri G."/>
        </authorList>
    </citation>
    <scope>NUCLEOTIDE SEQUENCE [LARGE SCALE GENOMIC DNA]</scope>
    <source>
        <strain evidence="3 4">KVB11</strain>
    </source>
</reference>
<dbReference type="AlphaFoldDB" id="A0A5M6CDT8"/>
<keyword evidence="4" id="KW-1185">Reference proteome</keyword>
<dbReference type="GO" id="GO:0003899">
    <property type="term" value="F:DNA-directed RNA polymerase activity"/>
    <property type="evidence" value="ECO:0007669"/>
    <property type="project" value="InterPro"/>
</dbReference>
<dbReference type="Gene3D" id="1.10.150.20">
    <property type="entry name" value="5' to 3' exonuclease, C-terminal subdomain"/>
    <property type="match status" value="1"/>
</dbReference>
<dbReference type="InterPro" id="IPR011260">
    <property type="entry name" value="RNAP_asu_C"/>
</dbReference>
<feature type="domain" description="YdhG-like" evidence="2">
    <location>
        <begin position="22"/>
        <end position="113"/>
    </location>
</feature>
<evidence type="ECO:0008006" key="5">
    <source>
        <dbReference type="Google" id="ProtNLM"/>
    </source>
</evidence>
<evidence type="ECO:0000313" key="4">
    <source>
        <dbReference type="Proteomes" id="UP000323632"/>
    </source>
</evidence>
<accession>A0A5M6CDT8</accession>
<sequence length="192" mass="21225">MTKLSDIETIDAYIDVFPKPVQKLLESVWQTIRKAAPDAMECINYKMPTFRLNGKNLVHFAAYEHHIGFYPTPDAITAFAAEIADYKNAKGSVQFPLDKPMPLDLISKMTAFRVKQMEEKVKTKPSKAAPGKNFMESLSAPAQRALANEGIKTLKQLSAYSEASLLKLHGFGKASLPILRSALAHAGLGFKQ</sequence>
<protein>
    <recommendedName>
        <fullName evidence="5">YdhG-like domain-containing protein</fullName>
    </recommendedName>
</protein>
<feature type="domain" description="RNA polymerase alpha subunit C-terminal" evidence="1">
    <location>
        <begin position="138"/>
        <end position="177"/>
    </location>
</feature>
<gene>
    <name evidence="3" type="ORF">F0919_12370</name>
</gene>
<dbReference type="InterPro" id="IPR014922">
    <property type="entry name" value="YdhG-like"/>
</dbReference>
<comment type="caution">
    <text evidence="3">The sequence shown here is derived from an EMBL/GenBank/DDBJ whole genome shotgun (WGS) entry which is preliminary data.</text>
</comment>
<evidence type="ECO:0000313" key="3">
    <source>
        <dbReference type="EMBL" id="KAA5533334.1"/>
    </source>
</evidence>
<dbReference type="Proteomes" id="UP000323632">
    <property type="component" value="Unassembled WGS sequence"/>
</dbReference>